<organism evidence="2 3">
    <name type="scientific">Amanita thiersii Skay4041</name>
    <dbReference type="NCBI Taxonomy" id="703135"/>
    <lineage>
        <taxon>Eukaryota</taxon>
        <taxon>Fungi</taxon>
        <taxon>Dikarya</taxon>
        <taxon>Basidiomycota</taxon>
        <taxon>Agaricomycotina</taxon>
        <taxon>Agaricomycetes</taxon>
        <taxon>Agaricomycetidae</taxon>
        <taxon>Agaricales</taxon>
        <taxon>Pluteineae</taxon>
        <taxon>Amanitaceae</taxon>
        <taxon>Amanita</taxon>
    </lineage>
</organism>
<evidence type="ECO:0000259" key="1">
    <source>
        <dbReference type="Pfam" id="PF20415"/>
    </source>
</evidence>
<dbReference type="Proteomes" id="UP000242287">
    <property type="component" value="Unassembled WGS sequence"/>
</dbReference>
<proteinExistence type="predicted"/>
<dbReference type="AlphaFoldDB" id="A0A2A9NYW3"/>
<evidence type="ECO:0000313" key="2">
    <source>
        <dbReference type="EMBL" id="PFH53707.1"/>
    </source>
</evidence>
<dbReference type="EMBL" id="KZ301972">
    <property type="protein sequence ID" value="PFH53707.1"/>
    <property type="molecule type" value="Genomic_DNA"/>
</dbReference>
<dbReference type="STRING" id="703135.A0A2A9NYW3"/>
<accession>A0A2A9NYW3</accession>
<dbReference type="Pfam" id="PF20415">
    <property type="entry name" value="DUF6699"/>
    <property type="match status" value="1"/>
</dbReference>
<name>A0A2A9NYW3_9AGAR</name>
<gene>
    <name evidence="2" type="ORF">AMATHDRAFT_54141</name>
</gene>
<dbReference type="OrthoDB" id="21474at2759"/>
<reference evidence="2 3" key="1">
    <citation type="submission" date="2014-02" db="EMBL/GenBank/DDBJ databases">
        <title>Transposable element dynamics among asymbiotic and ectomycorrhizal Amanita fungi.</title>
        <authorList>
            <consortium name="DOE Joint Genome Institute"/>
            <person name="Hess J."/>
            <person name="Skrede I."/>
            <person name="Wolfe B."/>
            <person name="LaButti K."/>
            <person name="Ohm R.A."/>
            <person name="Grigoriev I.V."/>
            <person name="Pringle A."/>
        </authorList>
    </citation>
    <scope>NUCLEOTIDE SEQUENCE [LARGE SCALE GENOMIC DNA]</scope>
    <source>
        <strain evidence="2 3">SKay4041</strain>
    </source>
</reference>
<keyword evidence="3" id="KW-1185">Reference proteome</keyword>
<sequence>MAYWPGANYYGPASPSYPPFYGGQMYMGPGYMSPPMMGVPPSTMYVSKKWPKLNQLLAAGETLVRYDVRKHPKDVILGNTYVIEGHQPAVVGSPGVSRMVIISKVFPWSIEIKLTPHQLTCRHVWDALHDALDQPIDDSEWGMIVTQDKKIRETVEKAALHRLKNDKSGKKLKRIDFLGDKTMFKGLERDEEFEKIRLLPGSEACAETWVATFS</sequence>
<evidence type="ECO:0000313" key="3">
    <source>
        <dbReference type="Proteomes" id="UP000242287"/>
    </source>
</evidence>
<feature type="domain" description="DUF6699" evidence="1">
    <location>
        <begin position="65"/>
        <end position="190"/>
    </location>
</feature>
<protein>
    <recommendedName>
        <fullName evidence="1">DUF6699 domain-containing protein</fullName>
    </recommendedName>
</protein>
<dbReference type="InterPro" id="IPR046522">
    <property type="entry name" value="DUF6699"/>
</dbReference>